<protein>
    <submittedName>
        <fullName evidence="4">NADPH2:quinone reductase</fullName>
    </submittedName>
</protein>
<organism evidence="4 5">
    <name type="scientific">Cytobacillus firmus</name>
    <name type="common">Bacillus firmus</name>
    <dbReference type="NCBI Taxonomy" id="1399"/>
    <lineage>
        <taxon>Bacteria</taxon>
        <taxon>Bacillati</taxon>
        <taxon>Bacillota</taxon>
        <taxon>Bacilli</taxon>
        <taxon>Bacillales</taxon>
        <taxon>Bacillaceae</taxon>
        <taxon>Cytobacillus</taxon>
    </lineage>
</organism>
<dbReference type="InterPro" id="IPR011032">
    <property type="entry name" value="GroES-like_sf"/>
</dbReference>
<name>A0A366K7C8_CYTFI</name>
<gene>
    <name evidence="4" type="ORF">DFO70_101343</name>
</gene>
<accession>A0A366K7C8</accession>
<dbReference type="GO" id="GO:0003960">
    <property type="term" value="F:quinone reductase (NADPH) activity"/>
    <property type="evidence" value="ECO:0007669"/>
    <property type="project" value="TreeGrafter"/>
</dbReference>
<dbReference type="Gene3D" id="3.40.50.720">
    <property type="entry name" value="NAD(P)-binding Rossmann-like Domain"/>
    <property type="match status" value="1"/>
</dbReference>
<evidence type="ECO:0000256" key="2">
    <source>
        <dbReference type="ARBA" id="ARBA00023002"/>
    </source>
</evidence>
<dbReference type="Gene3D" id="3.90.180.10">
    <property type="entry name" value="Medium-chain alcohol dehydrogenases, catalytic domain"/>
    <property type="match status" value="1"/>
</dbReference>
<dbReference type="SUPFAM" id="SSF50129">
    <property type="entry name" value="GroES-like"/>
    <property type="match status" value="1"/>
</dbReference>
<dbReference type="PANTHER" id="PTHR48106">
    <property type="entry name" value="QUINONE OXIDOREDUCTASE PIG3-RELATED"/>
    <property type="match status" value="1"/>
</dbReference>
<proteinExistence type="predicted"/>
<dbReference type="Proteomes" id="UP000252731">
    <property type="component" value="Unassembled WGS sequence"/>
</dbReference>
<dbReference type="Pfam" id="PF08240">
    <property type="entry name" value="ADH_N"/>
    <property type="match status" value="1"/>
</dbReference>
<dbReference type="InterPro" id="IPR002364">
    <property type="entry name" value="Quin_OxRdtase/zeta-crystal_CS"/>
</dbReference>
<dbReference type="AlphaFoldDB" id="A0A366K7C8"/>
<evidence type="ECO:0000313" key="4">
    <source>
        <dbReference type="EMBL" id="RBP96531.1"/>
    </source>
</evidence>
<dbReference type="GO" id="GO:0035925">
    <property type="term" value="F:mRNA 3'-UTR AU-rich region binding"/>
    <property type="evidence" value="ECO:0007669"/>
    <property type="project" value="TreeGrafter"/>
</dbReference>
<keyword evidence="5" id="KW-1185">Reference proteome</keyword>
<dbReference type="SUPFAM" id="SSF51735">
    <property type="entry name" value="NAD(P)-binding Rossmann-fold domains"/>
    <property type="match status" value="1"/>
</dbReference>
<dbReference type="PANTHER" id="PTHR48106:SF13">
    <property type="entry name" value="QUINONE OXIDOREDUCTASE-RELATED"/>
    <property type="match status" value="1"/>
</dbReference>
<dbReference type="Pfam" id="PF00107">
    <property type="entry name" value="ADH_zinc_N"/>
    <property type="match status" value="1"/>
</dbReference>
<comment type="caution">
    <text evidence="4">The sequence shown here is derived from an EMBL/GenBank/DDBJ whole genome shotgun (WGS) entry which is preliminary data.</text>
</comment>
<evidence type="ECO:0000313" key="5">
    <source>
        <dbReference type="Proteomes" id="UP000252731"/>
    </source>
</evidence>
<dbReference type="PROSITE" id="PS01162">
    <property type="entry name" value="QOR_ZETA_CRYSTAL"/>
    <property type="match status" value="1"/>
</dbReference>
<dbReference type="InterPro" id="IPR036291">
    <property type="entry name" value="NAD(P)-bd_dom_sf"/>
</dbReference>
<evidence type="ECO:0000256" key="1">
    <source>
        <dbReference type="ARBA" id="ARBA00022857"/>
    </source>
</evidence>
<evidence type="ECO:0000259" key="3">
    <source>
        <dbReference type="SMART" id="SM00829"/>
    </source>
</evidence>
<dbReference type="OrthoDB" id="9787435at2"/>
<dbReference type="InterPro" id="IPR020843">
    <property type="entry name" value="ER"/>
</dbReference>
<keyword evidence="1" id="KW-0521">NADP</keyword>
<dbReference type="EMBL" id="QNSF01000001">
    <property type="protein sequence ID" value="RBP96531.1"/>
    <property type="molecule type" value="Genomic_DNA"/>
</dbReference>
<dbReference type="GO" id="GO:0070402">
    <property type="term" value="F:NADPH binding"/>
    <property type="evidence" value="ECO:0007669"/>
    <property type="project" value="TreeGrafter"/>
</dbReference>
<feature type="domain" description="Enoyl reductase (ER)" evidence="3">
    <location>
        <begin position="10"/>
        <end position="322"/>
    </location>
</feature>
<dbReference type="GO" id="GO:0008270">
    <property type="term" value="F:zinc ion binding"/>
    <property type="evidence" value="ECO:0007669"/>
    <property type="project" value="InterPro"/>
</dbReference>
<dbReference type="GO" id="GO:0005829">
    <property type="term" value="C:cytosol"/>
    <property type="evidence" value="ECO:0007669"/>
    <property type="project" value="TreeGrafter"/>
</dbReference>
<dbReference type="InterPro" id="IPR013154">
    <property type="entry name" value="ADH-like_N"/>
</dbReference>
<reference evidence="4 5" key="1">
    <citation type="submission" date="2018-06" db="EMBL/GenBank/DDBJ databases">
        <title>Freshwater and sediment microbial communities from various areas in North America, analyzing microbe dynamics in response to fracking.</title>
        <authorList>
            <person name="Lamendella R."/>
        </authorList>
    </citation>
    <scope>NUCLEOTIDE SEQUENCE [LARGE SCALE GENOMIC DNA]</scope>
    <source>
        <strain evidence="4 5">14_TX</strain>
    </source>
</reference>
<sequence length="325" mass="34676">MKAIAVTQYGNPDVLTYTEMEIPKIKQDQVLIKVEKASVNFADVKARIGQGGTGLFPFIPGLDAAGVVVEIGSEITNFNIGDRVTAFPSEGSYGEYAAADENLTFAVPEEVELDIAAASLTVSFLSYKLLADIGGIQNGETVLVHSAAGGVGTTAVQMAKILGAGLVIGTVGSEMKVPAALEAGSDHVIVYEQNDFIEKVAEITGGKGADIILDSLAGSITQKSFRCLADYGRLIQFGNSSGEPGIIKSNDLHKSCRSALGYSLGTTRKKRPESLRETAQKVMQFLKEKKLNIRIGHRFPLEEAAEAHKLIESRMSTGKILLDIR</sequence>
<dbReference type="InterPro" id="IPR013149">
    <property type="entry name" value="ADH-like_C"/>
</dbReference>
<keyword evidence="2" id="KW-0560">Oxidoreductase</keyword>
<dbReference type="RefSeq" id="WP_113881046.1">
    <property type="nucleotide sequence ID" value="NZ_QNSF01000001.1"/>
</dbReference>
<dbReference type="SMART" id="SM00829">
    <property type="entry name" value="PKS_ER"/>
    <property type="match status" value="1"/>
</dbReference>